<dbReference type="PIRSF" id="PIRSF004669">
    <property type="entry name" value="FliQ"/>
    <property type="match status" value="1"/>
</dbReference>
<dbReference type="Proteomes" id="UP000270261">
    <property type="component" value="Unassembled WGS sequence"/>
</dbReference>
<dbReference type="PANTHER" id="PTHR34040:SF2">
    <property type="entry name" value="FLAGELLAR BIOSYNTHETIC PROTEIN FLIQ"/>
    <property type="match status" value="1"/>
</dbReference>
<keyword evidence="5 9" id="KW-0812">Transmembrane</keyword>
<evidence type="ECO:0000256" key="7">
    <source>
        <dbReference type="ARBA" id="ARBA00023136"/>
    </source>
</evidence>
<dbReference type="GO" id="GO:0009306">
    <property type="term" value="P:protein secretion"/>
    <property type="evidence" value="ECO:0007669"/>
    <property type="project" value="InterPro"/>
</dbReference>
<keyword evidence="10" id="KW-0282">Flagellum</keyword>
<organism evidence="10 11">
    <name type="scientific">Lautropia dentalis</name>
    <dbReference type="NCBI Taxonomy" id="2490857"/>
    <lineage>
        <taxon>Bacteria</taxon>
        <taxon>Pseudomonadati</taxon>
        <taxon>Pseudomonadota</taxon>
        <taxon>Betaproteobacteria</taxon>
        <taxon>Burkholderiales</taxon>
        <taxon>Burkholderiaceae</taxon>
        <taxon>Lautropia</taxon>
    </lineage>
</organism>
<evidence type="ECO:0000256" key="5">
    <source>
        <dbReference type="ARBA" id="ARBA00022692"/>
    </source>
</evidence>
<name>A0A426FR37_9BURK</name>
<dbReference type="GO" id="GO:0044780">
    <property type="term" value="P:bacterial-type flagellum assembly"/>
    <property type="evidence" value="ECO:0007669"/>
    <property type="project" value="InterPro"/>
</dbReference>
<dbReference type="RefSeq" id="WP_125094569.1">
    <property type="nucleotide sequence ID" value="NZ_RRUE01000001.1"/>
</dbReference>
<proteinExistence type="inferred from homology"/>
<dbReference type="Pfam" id="PF01313">
    <property type="entry name" value="Bac_export_3"/>
    <property type="match status" value="1"/>
</dbReference>
<dbReference type="GO" id="GO:0005886">
    <property type="term" value="C:plasma membrane"/>
    <property type="evidence" value="ECO:0007669"/>
    <property type="project" value="UniProtKB-SubCell"/>
</dbReference>
<evidence type="ECO:0000313" key="10">
    <source>
        <dbReference type="EMBL" id="RRN45138.1"/>
    </source>
</evidence>
<evidence type="ECO:0000256" key="8">
    <source>
        <dbReference type="ARBA" id="ARBA00023143"/>
    </source>
</evidence>
<dbReference type="InterPro" id="IPR002191">
    <property type="entry name" value="Bac_export_3"/>
</dbReference>
<keyword evidence="4 9" id="KW-1003">Cell membrane</keyword>
<comment type="function">
    <text evidence="9">Role in flagellar biosynthesis.</text>
</comment>
<comment type="similarity">
    <text evidence="2 9">Belongs to the FliQ/MopD/SpaQ family.</text>
</comment>
<evidence type="ECO:0000256" key="1">
    <source>
        <dbReference type="ARBA" id="ARBA00004651"/>
    </source>
</evidence>
<evidence type="ECO:0000256" key="4">
    <source>
        <dbReference type="ARBA" id="ARBA00022475"/>
    </source>
</evidence>
<evidence type="ECO:0000256" key="6">
    <source>
        <dbReference type="ARBA" id="ARBA00022989"/>
    </source>
</evidence>
<dbReference type="PANTHER" id="PTHR34040">
    <property type="entry name" value="FLAGELLAR BIOSYNTHETIC PROTEIN FLIQ"/>
    <property type="match status" value="1"/>
</dbReference>
<accession>A0A426FR37</accession>
<keyword evidence="8 9" id="KW-0975">Bacterial flagellum</keyword>
<keyword evidence="7 9" id="KW-0472">Membrane</keyword>
<comment type="subcellular location">
    <subcellularLocation>
        <location evidence="1 9">Cell membrane</location>
        <topology evidence="1">Multi-pass membrane protein</topology>
    </subcellularLocation>
    <subcellularLocation>
        <location evidence="9">Bacterial flagellum basal body</location>
    </subcellularLocation>
</comment>
<feature type="transmembrane region" description="Helical" evidence="9">
    <location>
        <begin position="20"/>
        <end position="39"/>
    </location>
</feature>
<dbReference type="OrthoDB" id="9806440at2"/>
<reference evidence="10 11" key="1">
    <citation type="submission" date="2018-11" db="EMBL/GenBank/DDBJ databases">
        <title>Genome sequencing of Lautropia sp. KCOM 2505 (= ChDC F240).</title>
        <authorList>
            <person name="Kook J.-K."/>
            <person name="Park S.-N."/>
            <person name="Lim Y.K."/>
        </authorList>
    </citation>
    <scope>NUCLEOTIDE SEQUENCE [LARGE SCALE GENOMIC DNA]</scope>
    <source>
        <strain evidence="10 11">KCOM 2505</strain>
    </source>
</reference>
<comment type="caution">
    <text evidence="10">The sequence shown here is derived from an EMBL/GenBank/DDBJ whole genome shotgun (WGS) entry which is preliminary data.</text>
</comment>
<dbReference type="GO" id="GO:0009425">
    <property type="term" value="C:bacterial-type flagellum basal body"/>
    <property type="evidence" value="ECO:0007669"/>
    <property type="project" value="UniProtKB-SubCell"/>
</dbReference>
<sequence>MTPETVLTIGRQALETLMTTASPVLLVILVAGLLISVLQALTQINEATLSFVPKLLLSAAVLVIAGPWMMSNLTDFISRMILSIPAVINGQPGF</sequence>
<feature type="transmembrane region" description="Helical" evidence="9">
    <location>
        <begin position="51"/>
        <end position="70"/>
    </location>
</feature>
<dbReference type="PRINTS" id="PR00952">
    <property type="entry name" value="TYPE3IMQPROT"/>
</dbReference>
<dbReference type="EMBL" id="RRUE01000001">
    <property type="protein sequence ID" value="RRN45138.1"/>
    <property type="molecule type" value="Genomic_DNA"/>
</dbReference>
<keyword evidence="11" id="KW-1185">Reference proteome</keyword>
<dbReference type="InterPro" id="IPR006305">
    <property type="entry name" value="FliQ"/>
</dbReference>
<keyword evidence="6 9" id="KW-1133">Transmembrane helix</keyword>
<keyword evidence="10" id="KW-0969">Cilium</keyword>
<gene>
    <name evidence="9 10" type="primary">fliQ</name>
    <name evidence="10" type="ORF">EHV23_02520</name>
</gene>
<protein>
    <recommendedName>
        <fullName evidence="3 9">Flagellar biosynthetic protein FliQ</fullName>
    </recommendedName>
</protein>
<evidence type="ECO:0000256" key="9">
    <source>
        <dbReference type="RuleBase" id="RU364090"/>
    </source>
</evidence>
<dbReference type="NCBIfam" id="TIGR01402">
    <property type="entry name" value="fliQ"/>
    <property type="match status" value="1"/>
</dbReference>
<dbReference type="AlphaFoldDB" id="A0A426FR37"/>
<evidence type="ECO:0000256" key="2">
    <source>
        <dbReference type="ARBA" id="ARBA00006156"/>
    </source>
</evidence>
<evidence type="ECO:0000256" key="3">
    <source>
        <dbReference type="ARBA" id="ARBA00021718"/>
    </source>
</evidence>
<keyword evidence="10" id="KW-0966">Cell projection</keyword>
<evidence type="ECO:0000313" key="11">
    <source>
        <dbReference type="Proteomes" id="UP000270261"/>
    </source>
</evidence>